<feature type="domain" description="EGF-like" evidence="6">
    <location>
        <begin position="136"/>
        <end position="176"/>
    </location>
</feature>
<evidence type="ECO:0008006" key="10">
    <source>
        <dbReference type="Google" id="ProtNLM"/>
    </source>
</evidence>
<proteinExistence type="predicted"/>
<organism evidence="8 9">
    <name type="scientific">Wuchereria bancrofti</name>
    <dbReference type="NCBI Taxonomy" id="6293"/>
    <lineage>
        <taxon>Eukaryota</taxon>
        <taxon>Metazoa</taxon>
        <taxon>Ecdysozoa</taxon>
        <taxon>Nematoda</taxon>
        <taxon>Chromadorea</taxon>
        <taxon>Rhabditida</taxon>
        <taxon>Spirurina</taxon>
        <taxon>Spiruromorpha</taxon>
        <taxon>Filarioidea</taxon>
        <taxon>Onchocercidae</taxon>
        <taxon>Wuchereria</taxon>
    </lineage>
</organism>
<dbReference type="InterPro" id="IPR036880">
    <property type="entry name" value="Kunitz_BPTI_sf"/>
</dbReference>
<dbReference type="SMART" id="SM00179">
    <property type="entry name" value="EGF_CA"/>
    <property type="match status" value="2"/>
</dbReference>
<dbReference type="Pfam" id="PF12947">
    <property type="entry name" value="EGF_3"/>
    <property type="match status" value="1"/>
</dbReference>
<feature type="disulfide bond" evidence="5">
    <location>
        <begin position="358"/>
        <end position="375"/>
    </location>
</feature>
<dbReference type="SMART" id="SM00181">
    <property type="entry name" value="EGF"/>
    <property type="match status" value="4"/>
</dbReference>
<dbReference type="SMART" id="SM00131">
    <property type="entry name" value="KU"/>
    <property type="match status" value="2"/>
</dbReference>
<dbReference type="PROSITE" id="PS00010">
    <property type="entry name" value="ASX_HYDROXYL"/>
    <property type="match status" value="2"/>
</dbReference>
<dbReference type="PANTHER" id="PTHR24039">
    <property type="entry name" value="FIBRILLIN-RELATED"/>
    <property type="match status" value="1"/>
</dbReference>
<dbReference type="PANTHER" id="PTHR24039:SF38">
    <property type="entry name" value="KUNITZ_BOVINE PANCREATIC TRYPSIN INHIBITOR DOMAIN PROTEIN"/>
    <property type="match status" value="1"/>
</dbReference>
<dbReference type="FunFam" id="2.10.25.10:FF:000038">
    <property type="entry name" value="Fibrillin 2"/>
    <property type="match status" value="1"/>
</dbReference>
<dbReference type="InterPro" id="IPR000152">
    <property type="entry name" value="EGF-type_Asp/Asn_hydroxyl_site"/>
</dbReference>
<dbReference type="InterPro" id="IPR001881">
    <property type="entry name" value="EGF-like_Ca-bd_dom"/>
</dbReference>
<dbReference type="InterPro" id="IPR009030">
    <property type="entry name" value="Growth_fac_rcpt_cys_sf"/>
</dbReference>
<feature type="domain" description="BPTI/Kunitz inhibitor" evidence="7">
    <location>
        <begin position="244"/>
        <end position="297"/>
    </location>
</feature>
<accession>A0AAF5PTP9</accession>
<dbReference type="GO" id="GO:0004867">
    <property type="term" value="F:serine-type endopeptidase inhibitor activity"/>
    <property type="evidence" value="ECO:0007669"/>
    <property type="project" value="InterPro"/>
</dbReference>
<evidence type="ECO:0000256" key="2">
    <source>
        <dbReference type="ARBA" id="ARBA00022729"/>
    </source>
</evidence>
<evidence type="ECO:0000256" key="4">
    <source>
        <dbReference type="ARBA" id="ARBA00023157"/>
    </source>
</evidence>
<dbReference type="SUPFAM" id="SSF57362">
    <property type="entry name" value="BPTI-like"/>
    <property type="match status" value="2"/>
</dbReference>
<dbReference type="SUPFAM" id="SSF57184">
    <property type="entry name" value="Growth factor receptor domain"/>
    <property type="match status" value="1"/>
</dbReference>
<dbReference type="Gene3D" id="4.10.410.10">
    <property type="entry name" value="Pancreatic trypsin inhibitor Kunitz domain"/>
    <property type="match status" value="2"/>
</dbReference>
<dbReference type="Proteomes" id="UP000093561">
    <property type="component" value="Unassembled WGS sequence"/>
</dbReference>
<dbReference type="Pfam" id="PF00014">
    <property type="entry name" value="Kunitz_BPTI"/>
    <property type="match status" value="1"/>
</dbReference>
<keyword evidence="1 5" id="KW-0245">EGF-like domain</keyword>
<dbReference type="Pfam" id="PF07645">
    <property type="entry name" value="EGF_CA"/>
    <property type="match status" value="1"/>
</dbReference>
<dbReference type="FunFam" id="2.10.25.10:FF:000653">
    <property type="entry name" value="Putative Fibrillin-1"/>
    <property type="match status" value="1"/>
</dbReference>
<feature type="domain" description="EGF-like" evidence="6">
    <location>
        <begin position="348"/>
        <end position="385"/>
    </location>
</feature>
<dbReference type="PROSITE" id="PS01187">
    <property type="entry name" value="EGF_CA"/>
    <property type="match status" value="2"/>
</dbReference>
<evidence type="ECO:0000259" key="7">
    <source>
        <dbReference type="PROSITE" id="PS50279"/>
    </source>
</evidence>
<evidence type="ECO:0000259" key="6">
    <source>
        <dbReference type="PROSITE" id="PS50026"/>
    </source>
</evidence>
<protein>
    <recommendedName>
        <fullName evidence="10">Calcium binding EGF domain-containing protein</fullName>
    </recommendedName>
</protein>
<dbReference type="InterPro" id="IPR049883">
    <property type="entry name" value="NOTCH1_EGF-like"/>
</dbReference>
<name>A0AAF5PTP9_WUCBA</name>
<dbReference type="PROSITE" id="PS01186">
    <property type="entry name" value="EGF_2"/>
    <property type="match status" value="2"/>
</dbReference>
<evidence type="ECO:0000256" key="3">
    <source>
        <dbReference type="ARBA" id="ARBA00022737"/>
    </source>
</evidence>
<sequence>MNRCAYETHRHVFIPGKLRYLNCEEFQDHTFNFLLYLSMLIREGYYNDDRKGHWWYYFNATDGDCHRFFYYGCGGNDNRFYSHYHCKKVCGERLAPDTACDRCDVRTSICIIHSKYNYACECREGFAKNAGGECVDLDECRIGNSLCNRNARCVNTVGSYTCKCNIGYSGDGKKCAYVGIADAICSQGICTCNVGFKGDGLNCTDIDECLSWPRACHYHAKCHNIEGSYLCECRPGYAGNGYSCTSNPCSNQCGLGNWRPCYYYDYENSRCRSFWYDGCPGKSMNIFSDANTCQVLCEMTNEFNRRGICWDFLDTDHLNSCNILIYLKQKNHQLTEALSVKLNSTVINEDICFTANQCQSNATCYFNKTIQKYSCKCADGHKNCINKAAQNYNESDPCSMNLCKNGTTCIVKVRKDMLKYECHNESIIEKTKLTRYDEKVELIPSDKLKMKKIKKQNHELTSGTRNGLDQQMLHDSDNEDNMTDVNNITNETIPTKRSLAAISLNDTAAGTTIDTNHIRLSTIGLLTSVVWFQYLYQMAT</sequence>
<dbReference type="InterPro" id="IPR000742">
    <property type="entry name" value="EGF"/>
</dbReference>
<reference evidence="8" key="1">
    <citation type="submission" date="2015-03" db="EMBL/GenBank/DDBJ databases">
        <title>Wuchereria bancrofti Genome Sequencing Papua New Guinea Strain.</title>
        <authorList>
            <person name="Small S.T."/>
            <person name="Serre D."/>
            <person name="Zimmerman P.A."/>
        </authorList>
    </citation>
    <scope>NUCLEOTIDE SEQUENCE [LARGE SCALE GENOMIC DNA]</scope>
    <source>
        <strain evidence="8">pt0022</strain>
    </source>
</reference>
<evidence type="ECO:0000256" key="1">
    <source>
        <dbReference type="ARBA" id="ARBA00022536"/>
    </source>
</evidence>
<dbReference type="GO" id="GO:0005509">
    <property type="term" value="F:calcium ion binding"/>
    <property type="evidence" value="ECO:0007669"/>
    <property type="project" value="InterPro"/>
</dbReference>
<feature type="domain" description="BPTI/Kunitz inhibitor" evidence="7">
    <location>
        <begin position="56"/>
        <end position="90"/>
    </location>
</feature>
<evidence type="ECO:0000313" key="8">
    <source>
        <dbReference type="Proteomes" id="UP000093561"/>
    </source>
</evidence>
<dbReference type="CDD" id="cd00109">
    <property type="entry name" value="Kunitz-type"/>
    <property type="match status" value="1"/>
</dbReference>
<dbReference type="PROSITE" id="PS50026">
    <property type="entry name" value="EGF_3"/>
    <property type="match status" value="3"/>
</dbReference>
<keyword evidence="3" id="KW-0677">Repeat</keyword>
<dbReference type="Gene3D" id="2.10.25.10">
    <property type="entry name" value="Laminin"/>
    <property type="match status" value="2"/>
</dbReference>
<dbReference type="WBParaSite" id="mrna-Wban_05349">
    <property type="protein sequence ID" value="mrna-Wban_05349"/>
    <property type="gene ID" value="Wban_05349"/>
</dbReference>
<dbReference type="PROSITE" id="PS50279">
    <property type="entry name" value="BPTI_KUNITZ_2"/>
    <property type="match status" value="2"/>
</dbReference>
<feature type="domain" description="EGF-like" evidence="6">
    <location>
        <begin position="205"/>
        <end position="245"/>
    </location>
</feature>
<evidence type="ECO:0000256" key="5">
    <source>
        <dbReference type="PROSITE-ProRule" id="PRU00076"/>
    </source>
</evidence>
<dbReference type="InterPro" id="IPR002223">
    <property type="entry name" value="Kunitz_BPTI"/>
</dbReference>
<dbReference type="AlphaFoldDB" id="A0AAF5PTP9"/>
<comment type="caution">
    <text evidence="5">Lacks conserved residue(s) required for the propagation of feature annotation.</text>
</comment>
<dbReference type="PROSITE" id="PS00280">
    <property type="entry name" value="BPTI_KUNITZ_1"/>
    <property type="match status" value="1"/>
</dbReference>
<keyword evidence="2" id="KW-0732">Signal</keyword>
<dbReference type="InterPro" id="IPR020901">
    <property type="entry name" value="Prtase_inh_Kunz-CS"/>
</dbReference>
<dbReference type="InterPro" id="IPR024731">
    <property type="entry name" value="NELL2-like_EGF"/>
</dbReference>
<evidence type="ECO:0000313" key="9">
    <source>
        <dbReference type="WBParaSite" id="mrna-Wban_05349"/>
    </source>
</evidence>
<dbReference type="InterPro" id="IPR018097">
    <property type="entry name" value="EGF_Ca-bd_CS"/>
</dbReference>
<keyword evidence="4 5" id="KW-1015">Disulfide bond</keyword>
<reference evidence="8" key="2">
    <citation type="journal article" date="2016" name="Mol. Ecol.">
        <title>Population genomics of the filarial nematode parasite Wuchereria bancrofti from mosquitoes.</title>
        <authorList>
            <person name="Small S.T."/>
            <person name="Reimer L.J."/>
            <person name="Tisch D.J."/>
            <person name="King C.L."/>
            <person name="Christensen B.M."/>
            <person name="Siba P.M."/>
            <person name="Kazura J.W."/>
            <person name="Serre D."/>
            <person name="Zimmerman P.A."/>
        </authorList>
    </citation>
    <scope>NUCLEOTIDE SEQUENCE</scope>
    <source>
        <strain evidence="8">pt0022</strain>
    </source>
</reference>
<reference evidence="9" key="3">
    <citation type="submission" date="2024-02" db="UniProtKB">
        <authorList>
            <consortium name="WormBaseParasite"/>
        </authorList>
    </citation>
    <scope>IDENTIFICATION</scope>
    <source>
        <strain evidence="9">pt0022</strain>
    </source>
</reference>
<dbReference type="CDD" id="cd00054">
    <property type="entry name" value="EGF_CA"/>
    <property type="match status" value="2"/>
</dbReference>